<feature type="region of interest" description="Disordered" evidence="1">
    <location>
        <begin position="103"/>
        <end position="130"/>
    </location>
</feature>
<protein>
    <recommendedName>
        <fullName evidence="4">Transposase</fullName>
    </recommendedName>
</protein>
<organism evidence="2 3">
    <name type="scientific">Pseudorhodobacter antarcticus</name>
    <dbReference type="NCBI Taxonomy" id="1077947"/>
    <lineage>
        <taxon>Bacteria</taxon>
        <taxon>Pseudomonadati</taxon>
        <taxon>Pseudomonadota</taxon>
        <taxon>Alphaproteobacteria</taxon>
        <taxon>Rhodobacterales</taxon>
        <taxon>Paracoccaceae</taxon>
        <taxon>Pseudorhodobacter</taxon>
    </lineage>
</organism>
<keyword evidence="3" id="KW-1185">Reference proteome</keyword>
<dbReference type="EMBL" id="FOCO01000092">
    <property type="protein sequence ID" value="SEO31236.1"/>
    <property type="molecule type" value="Genomic_DNA"/>
</dbReference>
<gene>
    <name evidence="2" type="ORF">SAMN05216227_10925</name>
</gene>
<proteinExistence type="predicted"/>
<sequence length="130" mass="14098">MVMPSQPPILVGTVSEQQSPHTAPTRVVAAPAVSRAELTSTPKRRIFTAKYKLRILDETDRAAGTGMVTSILRREGLYSSALTDWRRFDLCCLLCAVFVSRKRSSAPRGTDGPTASAQSARTFFAGPART</sequence>
<evidence type="ECO:0008006" key="4">
    <source>
        <dbReference type="Google" id="ProtNLM"/>
    </source>
</evidence>
<evidence type="ECO:0000256" key="1">
    <source>
        <dbReference type="SAM" id="MobiDB-lite"/>
    </source>
</evidence>
<name>A0A1H8NNS2_9RHOB</name>
<dbReference type="AlphaFoldDB" id="A0A1H8NNS2"/>
<accession>A0A1H8NNS2</accession>
<reference evidence="2 3" key="1">
    <citation type="submission" date="2016-10" db="EMBL/GenBank/DDBJ databases">
        <authorList>
            <person name="de Groot N.N."/>
        </authorList>
    </citation>
    <scope>NUCLEOTIDE SEQUENCE [LARGE SCALE GENOMIC DNA]</scope>
    <source>
        <strain evidence="2 3">CGMCC 1.10836</strain>
    </source>
</reference>
<evidence type="ECO:0000313" key="3">
    <source>
        <dbReference type="Proteomes" id="UP000183002"/>
    </source>
</evidence>
<evidence type="ECO:0000313" key="2">
    <source>
        <dbReference type="EMBL" id="SEO31236.1"/>
    </source>
</evidence>
<dbReference type="Proteomes" id="UP000183002">
    <property type="component" value="Unassembled WGS sequence"/>
</dbReference>